<evidence type="ECO:0000313" key="3">
    <source>
        <dbReference type="Proteomes" id="UP000481037"/>
    </source>
</evidence>
<organism evidence="2 3">
    <name type="scientific">Duganella alba</name>
    <dbReference type="NCBI Taxonomy" id="2666081"/>
    <lineage>
        <taxon>Bacteria</taxon>
        <taxon>Pseudomonadati</taxon>
        <taxon>Pseudomonadota</taxon>
        <taxon>Betaproteobacteria</taxon>
        <taxon>Burkholderiales</taxon>
        <taxon>Oxalobacteraceae</taxon>
        <taxon>Telluria group</taxon>
        <taxon>Duganella</taxon>
    </lineage>
</organism>
<protein>
    <submittedName>
        <fullName evidence="2">Uncharacterized protein</fullName>
    </submittedName>
</protein>
<feature type="compositionally biased region" description="Pro residues" evidence="1">
    <location>
        <begin position="64"/>
        <end position="87"/>
    </location>
</feature>
<dbReference type="EMBL" id="WKJM01000009">
    <property type="protein sequence ID" value="MRX08701.1"/>
    <property type="molecule type" value="Genomic_DNA"/>
</dbReference>
<dbReference type="RefSeq" id="WP_154367344.1">
    <property type="nucleotide sequence ID" value="NZ_WKJM01000009.1"/>
</dbReference>
<evidence type="ECO:0000256" key="1">
    <source>
        <dbReference type="SAM" id="MobiDB-lite"/>
    </source>
</evidence>
<gene>
    <name evidence="2" type="ORF">GJ697_12710</name>
</gene>
<proteinExistence type="predicted"/>
<comment type="caution">
    <text evidence="2">The sequence shown here is derived from an EMBL/GenBank/DDBJ whole genome shotgun (WGS) entry which is preliminary data.</text>
</comment>
<dbReference type="AlphaFoldDB" id="A0A6L5QIB2"/>
<evidence type="ECO:0000313" key="2">
    <source>
        <dbReference type="EMBL" id="MRX08701.1"/>
    </source>
</evidence>
<dbReference type="Proteomes" id="UP000481037">
    <property type="component" value="Unassembled WGS sequence"/>
</dbReference>
<feature type="compositionally biased region" description="Pro residues" evidence="1">
    <location>
        <begin position="31"/>
        <end position="51"/>
    </location>
</feature>
<feature type="region of interest" description="Disordered" evidence="1">
    <location>
        <begin position="26"/>
        <end position="87"/>
    </location>
</feature>
<reference evidence="2 3" key="1">
    <citation type="submission" date="2019-11" db="EMBL/GenBank/DDBJ databases">
        <title>Novel species isolated from a subtropical stream in China.</title>
        <authorList>
            <person name="Lu H."/>
        </authorList>
    </citation>
    <scope>NUCLEOTIDE SEQUENCE [LARGE SCALE GENOMIC DNA]</scope>
    <source>
        <strain evidence="2 3">FT25W</strain>
    </source>
</reference>
<feature type="compositionally biased region" description="Low complexity" evidence="1">
    <location>
        <begin position="52"/>
        <end position="63"/>
    </location>
</feature>
<name>A0A6L5QIB2_9BURK</name>
<keyword evidence="3" id="KW-1185">Reference proteome</keyword>
<sequence length="87" mass="8601">MKQLHLTGKLACALIITAAFISGCKKKDADVPPPVPEATPAPAVTPAPATPPATEGTPAAQPDPNAPPAATTPPATTEPPPAPPANR</sequence>
<accession>A0A6L5QIB2</accession>
<dbReference type="PROSITE" id="PS51257">
    <property type="entry name" value="PROKAR_LIPOPROTEIN"/>
    <property type="match status" value="1"/>
</dbReference>